<proteinExistence type="inferred from homology"/>
<feature type="domain" description="Ketoreductase" evidence="3">
    <location>
        <begin position="8"/>
        <end position="189"/>
    </location>
</feature>
<evidence type="ECO:0000313" key="5">
    <source>
        <dbReference type="Proteomes" id="UP000516173"/>
    </source>
</evidence>
<dbReference type="PROSITE" id="PS00061">
    <property type="entry name" value="ADH_SHORT"/>
    <property type="match status" value="1"/>
</dbReference>
<dbReference type="PANTHER" id="PTHR43639:SF1">
    <property type="entry name" value="SHORT-CHAIN DEHYDROGENASE_REDUCTASE FAMILY PROTEIN"/>
    <property type="match status" value="1"/>
</dbReference>
<dbReference type="AlphaFoldDB" id="A0A7G1KNR2"/>
<accession>A0A7G1KNR2</accession>
<dbReference type="InterPro" id="IPR036291">
    <property type="entry name" value="NAD(P)-bd_dom_sf"/>
</dbReference>
<sequence length="271" mass="27650">MPGRLEGKTALVTGATSNIGRAIAVAFAAEGARVVVSGRDQTRGDKVIAEITGAGGKAVFIPANLDGTADTARTLAAQATNALGGAIDILVNNAGIFPATSTADTDEATFDQVYAVNVKTPFLLTGLIAPKMAERGSGAIINLGSWVARLGIPMASLYASTKGAMETLTRMWAAEYGPNGVRVNAISPGVIAENTGESPGTAMMRGTPANQSGTPNHIANAAIYLASDESTFVHGTVIDVDGGRTTTAVIANQPHTDREATRRVPTSDGTV</sequence>
<dbReference type="InterPro" id="IPR020904">
    <property type="entry name" value="Sc_DH/Rdtase_CS"/>
</dbReference>
<dbReference type="PRINTS" id="PR00081">
    <property type="entry name" value="GDHRDH"/>
</dbReference>
<dbReference type="KEGG" id="nwl:NWFMUON74_39480"/>
<dbReference type="Proteomes" id="UP000516173">
    <property type="component" value="Chromosome"/>
</dbReference>
<evidence type="ECO:0000256" key="2">
    <source>
        <dbReference type="ARBA" id="ARBA00023002"/>
    </source>
</evidence>
<dbReference type="RefSeq" id="WP_187683301.1">
    <property type="nucleotide sequence ID" value="NZ_AP023396.1"/>
</dbReference>
<dbReference type="GO" id="GO:0016491">
    <property type="term" value="F:oxidoreductase activity"/>
    <property type="evidence" value="ECO:0007669"/>
    <property type="project" value="UniProtKB-KW"/>
</dbReference>
<dbReference type="Pfam" id="PF13561">
    <property type="entry name" value="adh_short_C2"/>
    <property type="match status" value="1"/>
</dbReference>
<dbReference type="Gene3D" id="3.40.50.720">
    <property type="entry name" value="NAD(P)-binding Rossmann-like Domain"/>
    <property type="match status" value="1"/>
</dbReference>
<dbReference type="FunFam" id="3.40.50.720:FF:000084">
    <property type="entry name" value="Short-chain dehydrogenase reductase"/>
    <property type="match status" value="1"/>
</dbReference>
<reference evidence="4 5" key="1">
    <citation type="submission" date="2020-08" db="EMBL/GenBank/DDBJ databases">
        <title>Genome Sequencing of Nocardia wallacei strain FMUON74 and assembly.</title>
        <authorList>
            <person name="Toyokawa M."/>
            <person name="Uesaka K."/>
        </authorList>
    </citation>
    <scope>NUCLEOTIDE SEQUENCE [LARGE SCALE GENOMIC DNA]</scope>
    <source>
        <strain evidence="4 5">FMUON74</strain>
    </source>
</reference>
<evidence type="ECO:0000313" key="4">
    <source>
        <dbReference type="EMBL" id="BCK56176.1"/>
    </source>
</evidence>
<comment type="similarity">
    <text evidence="1">Belongs to the short-chain dehydrogenases/reductases (SDR) family.</text>
</comment>
<evidence type="ECO:0000259" key="3">
    <source>
        <dbReference type="SMART" id="SM00822"/>
    </source>
</evidence>
<dbReference type="GeneID" id="80348446"/>
<dbReference type="InterPro" id="IPR002347">
    <property type="entry name" value="SDR_fam"/>
</dbReference>
<organism evidence="4 5">
    <name type="scientific">Nocardia wallacei</name>
    <dbReference type="NCBI Taxonomy" id="480035"/>
    <lineage>
        <taxon>Bacteria</taxon>
        <taxon>Bacillati</taxon>
        <taxon>Actinomycetota</taxon>
        <taxon>Actinomycetes</taxon>
        <taxon>Mycobacteriales</taxon>
        <taxon>Nocardiaceae</taxon>
        <taxon>Nocardia</taxon>
    </lineage>
</organism>
<dbReference type="InterPro" id="IPR057326">
    <property type="entry name" value="KR_dom"/>
</dbReference>
<name>A0A7G1KNR2_9NOCA</name>
<protein>
    <submittedName>
        <fullName evidence="4">Dehydrogenase</fullName>
    </submittedName>
</protein>
<evidence type="ECO:0000256" key="1">
    <source>
        <dbReference type="ARBA" id="ARBA00006484"/>
    </source>
</evidence>
<gene>
    <name evidence="4" type="ORF">NWFMUON74_39480</name>
</gene>
<dbReference type="CDD" id="cd05233">
    <property type="entry name" value="SDR_c"/>
    <property type="match status" value="1"/>
</dbReference>
<dbReference type="EMBL" id="AP023396">
    <property type="protein sequence ID" value="BCK56176.1"/>
    <property type="molecule type" value="Genomic_DNA"/>
</dbReference>
<dbReference type="SUPFAM" id="SSF51735">
    <property type="entry name" value="NAD(P)-binding Rossmann-fold domains"/>
    <property type="match status" value="1"/>
</dbReference>
<keyword evidence="2" id="KW-0560">Oxidoreductase</keyword>
<keyword evidence="5" id="KW-1185">Reference proteome</keyword>
<dbReference type="SMART" id="SM00822">
    <property type="entry name" value="PKS_KR"/>
    <property type="match status" value="1"/>
</dbReference>
<dbReference type="PANTHER" id="PTHR43639">
    <property type="entry name" value="OXIDOREDUCTASE, SHORT-CHAIN DEHYDROGENASE/REDUCTASE FAMILY (AFU_ORTHOLOGUE AFUA_5G02870)"/>
    <property type="match status" value="1"/>
</dbReference>
<dbReference type="PRINTS" id="PR00080">
    <property type="entry name" value="SDRFAMILY"/>
</dbReference>